<proteinExistence type="predicted"/>
<protein>
    <submittedName>
        <fullName evidence="1">Uncharacterized protein</fullName>
    </submittedName>
</protein>
<comment type="caution">
    <text evidence="1">The sequence shown here is derived from an EMBL/GenBank/DDBJ whole genome shotgun (WGS) entry which is preliminary data.</text>
</comment>
<dbReference type="RefSeq" id="WP_172345609.1">
    <property type="nucleotide sequence ID" value="NZ_CATJFF010000079.1"/>
</dbReference>
<dbReference type="InterPro" id="IPR011110">
    <property type="entry name" value="Reg_prop"/>
</dbReference>
<dbReference type="InterPro" id="IPR015943">
    <property type="entry name" value="WD40/YVTN_repeat-like_dom_sf"/>
</dbReference>
<dbReference type="EMBL" id="JABKKJ010000030">
    <property type="protein sequence ID" value="NPE26144.1"/>
    <property type="molecule type" value="Genomic_DNA"/>
</dbReference>
<evidence type="ECO:0000313" key="1">
    <source>
        <dbReference type="EMBL" id="NPE26144.1"/>
    </source>
</evidence>
<dbReference type="Proteomes" id="UP000820977">
    <property type="component" value="Unassembled WGS sequence"/>
</dbReference>
<reference evidence="1 2" key="1">
    <citation type="submission" date="2020-05" db="EMBL/GenBank/DDBJ databases">
        <title>Distinct polysaccharide utilization as determinants for interspecies competition between intestinal Prevotella spp.</title>
        <authorList>
            <person name="Galvez E.J.C."/>
            <person name="Iljazovic A."/>
            <person name="Strowig T."/>
        </authorList>
    </citation>
    <scope>NUCLEOTIDE SEQUENCE [LARGE SCALE GENOMIC DNA]</scope>
    <source>
        <strain evidence="1 2">PCHR</strain>
    </source>
</reference>
<gene>
    <name evidence="1" type="ORF">HPS54_11595</name>
</gene>
<sequence>MLHIVTASAIGVNDFTFIHLGMEHGLRSQRVYSLCQTDDGAVWCVTKCGVSRYNGVAVKNYSLDKDVVHHNLAGWSSRFVHTDDGRIYVCDISGRIFVYNEMQDRFDVVVNIASLFSHDVLLNDVLKIGDSFWLAMREGVYVFRAGQLTAVKKGVFANCIIKVPDDGFLFGTKQGVMKLGARQLSQHRYQLEKYLPYYVESGYYDTVYKRLWLGTFDRGLVLVDKKGTSVISSLPHNPIRSIVPYDRHTMLVGIDGYGVYQTSRTMVETVPGILFNANEGINRVLHGNGIYALLVDTYGNIVIGSYSGGIDIARPVGSTVAVYQHQRNNMQSLLNDHVNCVMQWSNDHLLMGTDDGISSLVPSTGQWMHRTRGMVVLSLCRTPDNRLLAATYGNGVWEVDANGATRQVYSVSNGTLKDDHVYALLYDRQNHLWMGCLDGPLTEKNSNGI</sequence>
<dbReference type="Pfam" id="PF07494">
    <property type="entry name" value="Reg_prop"/>
    <property type="match status" value="1"/>
</dbReference>
<keyword evidence="2" id="KW-1185">Reference proteome</keyword>
<organism evidence="1 2">
    <name type="scientific">Xylanibacter caecicola</name>
    <dbReference type="NCBI Taxonomy" id="2736294"/>
    <lineage>
        <taxon>Bacteria</taxon>
        <taxon>Pseudomonadati</taxon>
        <taxon>Bacteroidota</taxon>
        <taxon>Bacteroidia</taxon>
        <taxon>Bacteroidales</taxon>
        <taxon>Prevotellaceae</taxon>
        <taxon>Xylanibacter</taxon>
    </lineage>
</organism>
<dbReference type="SUPFAM" id="SSF101898">
    <property type="entry name" value="NHL repeat"/>
    <property type="match status" value="1"/>
</dbReference>
<name>A0ABX2B3Q1_9BACT</name>
<evidence type="ECO:0000313" key="2">
    <source>
        <dbReference type="Proteomes" id="UP000820977"/>
    </source>
</evidence>
<accession>A0ABX2B3Q1</accession>
<dbReference type="Gene3D" id="2.130.10.10">
    <property type="entry name" value="YVTN repeat-like/Quinoprotein amine dehydrogenase"/>
    <property type="match status" value="3"/>
</dbReference>